<evidence type="ECO:0000256" key="2">
    <source>
        <dbReference type="SAM" id="Phobius"/>
    </source>
</evidence>
<organism evidence="3 4">
    <name type="scientific">Meloidogyne hapla</name>
    <name type="common">Root-knot nematode worm</name>
    <dbReference type="NCBI Taxonomy" id="6305"/>
    <lineage>
        <taxon>Eukaryota</taxon>
        <taxon>Metazoa</taxon>
        <taxon>Ecdysozoa</taxon>
        <taxon>Nematoda</taxon>
        <taxon>Chromadorea</taxon>
        <taxon>Rhabditida</taxon>
        <taxon>Tylenchina</taxon>
        <taxon>Tylenchomorpha</taxon>
        <taxon>Tylenchoidea</taxon>
        <taxon>Meloidogynidae</taxon>
        <taxon>Meloidogyninae</taxon>
        <taxon>Meloidogyne</taxon>
    </lineage>
</organism>
<evidence type="ECO:0000256" key="1">
    <source>
        <dbReference type="SAM" id="MobiDB-lite"/>
    </source>
</evidence>
<name>A0A1I8BN90_MELHA</name>
<dbReference type="Proteomes" id="UP000095281">
    <property type="component" value="Unplaced"/>
</dbReference>
<evidence type="ECO:0000313" key="4">
    <source>
        <dbReference type="WBParaSite" id="MhA1_Contig357.frz3.gene11"/>
    </source>
</evidence>
<feature type="region of interest" description="Disordered" evidence="1">
    <location>
        <begin position="185"/>
        <end position="207"/>
    </location>
</feature>
<keyword evidence="2" id="KW-1133">Transmembrane helix</keyword>
<proteinExistence type="predicted"/>
<sequence>MLENRTSVTNGLWNILEENIFQQYYRRSEREGFCEVFHDKFTEFGTIYYTRGKPKSFKNSNEELIKFHKKMNREMESISVNIEFSNERERNITTNKELGKLALNLYTLHGIAHLIHVAWAIAQHIIWNIECIFYPFYTGHIEFNDKWQCSNQNWLEHAFNIVRESNMFPSKKSEILRSELIEMENNENSSSTETEPHSPGQQNEGVREKFIKIKNTEINLEEKEQSYYTDLWFWFYFNMEEEKDFRNQAPTQGEDENKKFFTKLMKNLTSKTNSNKKGKNPIKNMVNDVKGKVKMTEIDENNLHKILIKEKCGHWLSIMWFGLKTVLFGLGWMLLSLHYYIMD</sequence>
<feature type="transmembrane region" description="Helical" evidence="2">
    <location>
        <begin position="315"/>
        <end position="341"/>
    </location>
</feature>
<dbReference type="WBParaSite" id="MhA1_Contig357.frz3.gene11">
    <property type="protein sequence ID" value="MhA1_Contig357.frz3.gene11"/>
    <property type="gene ID" value="MhA1_Contig357.frz3.gene11"/>
</dbReference>
<accession>A0A1I8BN90</accession>
<keyword evidence="2" id="KW-0472">Membrane</keyword>
<dbReference type="AlphaFoldDB" id="A0A1I8BN90"/>
<evidence type="ECO:0000313" key="3">
    <source>
        <dbReference type="Proteomes" id="UP000095281"/>
    </source>
</evidence>
<keyword evidence="3" id="KW-1185">Reference proteome</keyword>
<protein>
    <submittedName>
        <fullName evidence="4">Uncharacterized protein</fullName>
    </submittedName>
</protein>
<keyword evidence="2" id="KW-0812">Transmembrane</keyword>
<reference evidence="4" key="1">
    <citation type="submission" date="2016-11" db="UniProtKB">
        <authorList>
            <consortium name="WormBaseParasite"/>
        </authorList>
    </citation>
    <scope>IDENTIFICATION</scope>
</reference>